<comment type="caution">
    <text evidence="3">The sequence shown here is derived from an EMBL/GenBank/DDBJ whole genome shotgun (WGS) entry which is preliminary data.</text>
</comment>
<protein>
    <recommendedName>
        <fullName evidence="5">Secreted protein</fullName>
    </recommendedName>
</protein>
<accession>A0A822Z3Q0</accession>
<keyword evidence="4" id="KW-1185">Reference proteome</keyword>
<dbReference type="EMBL" id="DUZY01000005">
    <property type="protein sequence ID" value="DAD39270.1"/>
    <property type="molecule type" value="Genomic_DNA"/>
</dbReference>
<evidence type="ECO:0000313" key="3">
    <source>
        <dbReference type="EMBL" id="DAD39270.1"/>
    </source>
</evidence>
<feature type="signal peptide" evidence="2">
    <location>
        <begin position="1"/>
        <end position="19"/>
    </location>
</feature>
<evidence type="ECO:0000256" key="1">
    <source>
        <dbReference type="SAM" id="MobiDB-lite"/>
    </source>
</evidence>
<gene>
    <name evidence="3" type="ORF">HUJ06_013593</name>
</gene>
<name>A0A822Z3Q0_NELNU</name>
<proteinExistence type="predicted"/>
<feature type="chain" id="PRO_5032351598" description="Secreted protein" evidence="2">
    <location>
        <begin position="20"/>
        <end position="144"/>
    </location>
</feature>
<feature type="compositionally biased region" description="Basic and acidic residues" evidence="1">
    <location>
        <begin position="34"/>
        <end position="49"/>
    </location>
</feature>
<organism evidence="3 4">
    <name type="scientific">Nelumbo nucifera</name>
    <name type="common">Sacred lotus</name>
    <dbReference type="NCBI Taxonomy" id="4432"/>
    <lineage>
        <taxon>Eukaryota</taxon>
        <taxon>Viridiplantae</taxon>
        <taxon>Streptophyta</taxon>
        <taxon>Embryophyta</taxon>
        <taxon>Tracheophyta</taxon>
        <taxon>Spermatophyta</taxon>
        <taxon>Magnoliopsida</taxon>
        <taxon>Proteales</taxon>
        <taxon>Nelumbonaceae</taxon>
        <taxon>Nelumbo</taxon>
    </lineage>
</organism>
<dbReference type="AlphaFoldDB" id="A0A822Z3Q0"/>
<sequence length="144" mass="16392">MVQLSTLGLSICFKSIALASEHSGTSPCHRRRRREEAEKRRESNGDTCRRQRSPCCRRFPCRRRWRKDSVERALVSRPVHVRLNRSDHVNVQTHVNVSMVDVSLSYSRDHTSSAPTGAQNADSWSNCPHGDDVAPLSQPYQIPL</sequence>
<feature type="region of interest" description="Disordered" evidence="1">
    <location>
        <begin position="107"/>
        <end position="144"/>
    </location>
</feature>
<reference evidence="3 4" key="1">
    <citation type="journal article" date="2020" name="Mol. Biol. Evol.">
        <title>Distinct Expression and Methylation Patterns for Genes with Different Fates following a Single Whole-Genome Duplication in Flowering Plants.</title>
        <authorList>
            <person name="Shi T."/>
            <person name="Rahmani R.S."/>
            <person name="Gugger P.F."/>
            <person name="Wang M."/>
            <person name="Li H."/>
            <person name="Zhang Y."/>
            <person name="Li Z."/>
            <person name="Wang Q."/>
            <person name="Van de Peer Y."/>
            <person name="Marchal K."/>
            <person name="Chen J."/>
        </authorList>
    </citation>
    <scope>NUCLEOTIDE SEQUENCE [LARGE SCALE GENOMIC DNA]</scope>
    <source>
        <tissue evidence="3">Leaf</tissue>
    </source>
</reference>
<evidence type="ECO:0000313" key="4">
    <source>
        <dbReference type="Proteomes" id="UP000607653"/>
    </source>
</evidence>
<feature type="region of interest" description="Disordered" evidence="1">
    <location>
        <begin position="23"/>
        <end position="51"/>
    </location>
</feature>
<evidence type="ECO:0008006" key="5">
    <source>
        <dbReference type="Google" id="ProtNLM"/>
    </source>
</evidence>
<keyword evidence="2" id="KW-0732">Signal</keyword>
<evidence type="ECO:0000256" key="2">
    <source>
        <dbReference type="SAM" id="SignalP"/>
    </source>
</evidence>
<dbReference type="Proteomes" id="UP000607653">
    <property type="component" value="Unassembled WGS sequence"/>
</dbReference>
<feature type="compositionally biased region" description="Polar residues" evidence="1">
    <location>
        <begin position="112"/>
        <end position="126"/>
    </location>
</feature>